<dbReference type="EMBL" id="JAJSOF020000005">
    <property type="protein sequence ID" value="KAJ4447812.1"/>
    <property type="molecule type" value="Genomic_DNA"/>
</dbReference>
<dbReference type="InterPro" id="IPR036397">
    <property type="entry name" value="RNaseH_sf"/>
</dbReference>
<proteinExistence type="predicted"/>
<evidence type="ECO:0000313" key="2">
    <source>
        <dbReference type="Proteomes" id="UP001148838"/>
    </source>
</evidence>
<keyword evidence="2" id="KW-1185">Reference proteome</keyword>
<organism evidence="1 2">
    <name type="scientific">Periplaneta americana</name>
    <name type="common">American cockroach</name>
    <name type="synonym">Blatta americana</name>
    <dbReference type="NCBI Taxonomy" id="6978"/>
    <lineage>
        <taxon>Eukaryota</taxon>
        <taxon>Metazoa</taxon>
        <taxon>Ecdysozoa</taxon>
        <taxon>Arthropoda</taxon>
        <taxon>Hexapoda</taxon>
        <taxon>Insecta</taxon>
        <taxon>Pterygota</taxon>
        <taxon>Neoptera</taxon>
        <taxon>Polyneoptera</taxon>
        <taxon>Dictyoptera</taxon>
        <taxon>Blattodea</taxon>
        <taxon>Blattoidea</taxon>
        <taxon>Blattidae</taxon>
        <taxon>Blattinae</taxon>
        <taxon>Periplaneta</taxon>
    </lineage>
</organism>
<comment type="caution">
    <text evidence="1">The sequence shown here is derived from an EMBL/GenBank/DDBJ whole genome shotgun (WGS) entry which is preliminary data.</text>
</comment>
<reference evidence="1 2" key="1">
    <citation type="journal article" date="2022" name="Allergy">
        <title>Genome assembly and annotation of Periplaneta americana reveal a comprehensive cockroach allergen profile.</title>
        <authorList>
            <person name="Wang L."/>
            <person name="Xiong Q."/>
            <person name="Saelim N."/>
            <person name="Wang L."/>
            <person name="Nong W."/>
            <person name="Wan A.T."/>
            <person name="Shi M."/>
            <person name="Liu X."/>
            <person name="Cao Q."/>
            <person name="Hui J.H.L."/>
            <person name="Sookrung N."/>
            <person name="Leung T.F."/>
            <person name="Tungtrongchitr A."/>
            <person name="Tsui S.K.W."/>
        </authorList>
    </citation>
    <scope>NUCLEOTIDE SEQUENCE [LARGE SCALE GENOMIC DNA]</scope>
    <source>
        <strain evidence="1">PWHHKU_190912</strain>
    </source>
</reference>
<evidence type="ECO:0000313" key="1">
    <source>
        <dbReference type="EMBL" id="KAJ4447812.1"/>
    </source>
</evidence>
<evidence type="ECO:0008006" key="3">
    <source>
        <dbReference type="Google" id="ProtNLM"/>
    </source>
</evidence>
<protein>
    <recommendedName>
        <fullName evidence="3">Histone-lysine N-methyltransferase SETMAR</fullName>
    </recommendedName>
</protein>
<dbReference type="Proteomes" id="UP001148838">
    <property type="component" value="Unassembled WGS sequence"/>
</dbReference>
<dbReference type="Gene3D" id="3.30.420.10">
    <property type="entry name" value="Ribonuclease H-like superfamily/Ribonuclease H"/>
    <property type="match status" value="1"/>
</dbReference>
<accession>A0ABQ8TQ08</accession>
<gene>
    <name evidence="1" type="ORF">ANN_09820</name>
</gene>
<sequence>MVGLCEGGNEPPGSLKTINCLKTRLNLTSDIKKSPFMRQLDQEIMGRLAAATEEKRLERLHQVLLQHDNASPHSANMTKTAIEKLGTYLRDRRELNKCTATQRRKIALSERDKQNLTSNLKLMAKWSFSFSKKVFSVVQGYVEICGILMPLKNGNPGHD</sequence>
<name>A0ABQ8TQ08_PERAM</name>